<dbReference type="Proteomes" id="UP000198866">
    <property type="component" value="Unassembled WGS sequence"/>
</dbReference>
<reference evidence="2" key="1">
    <citation type="submission" date="2016-10" db="EMBL/GenBank/DDBJ databases">
        <authorList>
            <person name="Varghese N."/>
            <person name="Submissions S."/>
        </authorList>
    </citation>
    <scope>NUCLEOTIDE SEQUENCE [LARGE SCALE GENOMIC DNA]</scope>
    <source>
        <strain evidence="2">LMG 26031</strain>
    </source>
</reference>
<evidence type="ECO:0000313" key="1">
    <source>
        <dbReference type="EMBL" id="SEI80512.1"/>
    </source>
</evidence>
<keyword evidence="2" id="KW-1185">Reference proteome</keyword>
<dbReference type="STRING" id="667676.SAMN05192539_1004166"/>
<evidence type="ECO:0000313" key="2">
    <source>
        <dbReference type="Proteomes" id="UP000198866"/>
    </source>
</evidence>
<organism evidence="1 2">
    <name type="scientific">Paraburkholderia diazotrophica</name>
    <dbReference type="NCBI Taxonomy" id="667676"/>
    <lineage>
        <taxon>Bacteria</taxon>
        <taxon>Pseudomonadati</taxon>
        <taxon>Pseudomonadota</taxon>
        <taxon>Betaproteobacteria</taxon>
        <taxon>Burkholderiales</taxon>
        <taxon>Burkholderiaceae</taxon>
        <taxon>Paraburkholderia</taxon>
    </lineage>
</organism>
<dbReference type="RefSeq" id="WP_090864509.1">
    <property type="nucleotide sequence ID" value="NZ_FNYE01000004.1"/>
</dbReference>
<protein>
    <submittedName>
        <fullName evidence="1">Uncharacterized protein</fullName>
    </submittedName>
</protein>
<proteinExistence type="predicted"/>
<dbReference type="AlphaFoldDB" id="A0A1H6TXM7"/>
<sequence length="79" mass="8649">MKGPRLLLVKPITYRPVPALLARDVDVRAPITGRHFDAVVRAVHRGHLPMESLGAVSDAWYMRKPLPDDVAAVLEGGPD</sequence>
<dbReference type="EMBL" id="FNYE01000004">
    <property type="protein sequence ID" value="SEI80512.1"/>
    <property type="molecule type" value="Genomic_DNA"/>
</dbReference>
<name>A0A1H6TXM7_9BURK</name>
<accession>A0A1H6TXM7</accession>
<gene>
    <name evidence="1" type="ORF">SAMN05192539_1004166</name>
</gene>